<dbReference type="AlphaFoldDB" id="A0A8J7MC61"/>
<dbReference type="RefSeq" id="WP_200309935.1">
    <property type="nucleotide sequence ID" value="NZ_JAENIM010000009.1"/>
</dbReference>
<evidence type="ECO:0000313" key="1">
    <source>
        <dbReference type="EMBL" id="MBK1789898.1"/>
    </source>
</evidence>
<reference evidence="1" key="1">
    <citation type="submission" date="2021-01" db="EMBL/GenBank/DDBJ databases">
        <title>Modified the classification status of verrucomicrobia.</title>
        <authorList>
            <person name="Feng X."/>
        </authorList>
    </citation>
    <scope>NUCLEOTIDE SEQUENCE</scope>
    <source>
        <strain evidence="1">_KCTC 22039</strain>
    </source>
</reference>
<comment type="caution">
    <text evidence="1">The sequence shown here is derived from an EMBL/GenBank/DDBJ whole genome shotgun (WGS) entry which is preliminary data.</text>
</comment>
<dbReference type="EMBL" id="JAENIM010000009">
    <property type="protein sequence ID" value="MBK1789898.1"/>
    <property type="molecule type" value="Genomic_DNA"/>
</dbReference>
<dbReference type="Proteomes" id="UP000624703">
    <property type="component" value="Unassembled WGS sequence"/>
</dbReference>
<evidence type="ECO:0000313" key="2">
    <source>
        <dbReference type="Proteomes" id="UP000624703"/>
    </source>
</evidence>
<accession>A0A8J7MC61</accession>
<gene>
    <name evidence="1" type="ORF">JIN82_01880</name>
</gene>
<proteinExistence type="predicted"/>
<name>A0A8J7MC61_9BACT</name>
<sequence>MHKLGGYENALHRRAFSVSSWLSGKEDMPPNVLKLCPASWKLLAGNS</sequence>
<protein>
    <submittedName>
        <fullName evidence="1">Uncharacterized protein</fullName>
    </submittedName>
</protein>
<keyword evidence="2" id="KW-1185">Reference proteome</keyword>
<organism evidence="1 2">
    <name type="scientific">Persicirhabdus sediminis</name>
    <dbReference type="NCBI Taxonomy" id="454144"/>
    <lineage>
        <taxon>Bacteria</taxon>
        <taxon>Pseudomonadati</taxon>
        <taxon>Verrucomicrobiota</taxon>
        <taxon>Verrucomicrobiia</taxon>
        <taxon>Verrucomicrobiales</taxon>
        <taxon>Verrucomicrobiaceae</taxon>
        <taxon>Persicirhabdus</taxon>
    </lineage>
</organism>